<name>A0A0A5G1W9_9BACI</name>
<evidence type="ECO:0000256" key="6">
    <source>
        <dbReference type="ARBA" id="ARBA00022989"/>
    </source>
</evidence>
<feature type="transmembrane region" description="Helical" evidence="9">
    <location>
        <begin position="283"/>
        <end position="302"/>
    </location>
</feature>
<dbReference type="Pfam" id="PF03553">
    <property type="entry name" value="Na_H_antiporter"/>
    <property type="match status" value="2"/>
</dbReference>
<keyword evidence="6 9" id="KW-1133">Transmembrane helix</keyword>
<keyword evidence="7 9" id="KW-0472">Membrane</keyword>
<dbReference type="EMBL" id="AVPG01000026">
    <property type="protein sequence ID" value="KGX85138.1"/>
    <property type="molecule type" value="Genomic_DNA"/>
</dbReference>
<feature type="transmembrane region" description="Helical" evidence="9">
    <location>
        <begin position="111"/>
        <end position="144"/>
    </location>
</feature>
<feature type="domain" description="Na+/H+ antiporter NhaC-like C-terminal" evidence="10">
    <location>
        <begin position="15"/>
        <end position="211"/>
    </location>
</feature>
<keyword evidence="4" id="KW-1003">Cell membrane</keyword>
<keyword evidence="2" id="KW-0813">Transport</keyword>
<evidence type="ECO:0000313" key="11">
    <source>
        <dbReference type="EMBL" id="KGX85138.1"/>
    </source>
</evidence>
<comment type="similarity">
    <text evidence="8">Belongs to the NhaC Na(+)/H(+) (TC 2.A.35) antiporter family.</text>
</comment>
<evidence type="ECO:0000259" key="10">
    <source>
        <dbReference type="Pfam" id="PF03553"/>
    </source>
</evidence>
<evidence type="ECO:0000256" key="8">
    <source>
        <dbReference type="ARBA" id="ARBA00038435"/>
    </source>
</evidence>
<evidence type="ECO:0000256" key="3">
    <source>
        <dbReference type="ARBA" id="ARBA00022449"/>
    </source>
</evidence>
<proteinExistence type="inferred from homology"/>
<evidence type="ECO:0000256" key="4">
    <source>
        <dbReference type="ARBA" id="ARBA00022475"/>
    </source>
</evidence>
<dbReference type="InterPro" id="IPR018461">
    <property type="entry name" value="Na/H_Antiport_NhaC-like_C"/>
</dbReference>
<dbReference type="eggNOG" id="COG1757">
    <property type="taxonomic scope" value="Bacteria"/>
</dbReference>
<dbReference type="GO" id="GO:0015297">
    <property type="term" value="F:antiporter activity"/>
    <property type="evidence" value="ECO:0007669"/>
    <property type="project" value="UniProtKB-KW"/>
</dbReference>
<dbReference type="GO" id="GO:0005886">
    <property type="term" value="C:plasma membrane"/>
    <property type="evidence" value="ECO:0007669"/>
    <property type="project" value="UniProtKB-SubCell"/>
</dbReference>
<keyword evidence="12" id="KW-1185">Reference proteome</keyword>
<keyword evidence="5 9" id="KW-0812">Transmembrane</keyword>
<accession>A0A0A5G1W9</accession>
<feature type="transmembrane region" description="Helical" evidence="9">
    <location>
        <begin position="73"/>
        <end position="96"/>
    </location>
</feature>
<gene>
    <name evidence="11" type="ORF">N784_10145</name>
</gene>
<comment type="subcellular location">
    <subcellularLocation>
        <location evidence="1">Cell membrane</location>
        <topology evidence="1">Multi-pass membrane protein</topology>
    </subcellularLocation>
</comment>
<evidence type="ECO:0000313" key="12">
    <source>
        <dbReference type="Proteomes" id="UP000030401"/>
    </source>
</evidence>
<feature type="domain" description="Na+/H+ antiporter NhaC-like C-terminal" evidence="10">
    <location>
        <begin position="230"/>
        <end position="420"/>
    </location>
</feature>
<sequence length="429" mass="45470">MSMNSKNNPFALLPFIIFLGTFLLAGILTGDFYQISMLIPALLASFVSFILPNKDRLSERVEQFAKGAGHPDIMIMVMIFILAGAFSSVASSIGAVNSTVQFALTYLPENMIIVGIFIIACFISLAMGTSVGTIAALAPIAVGISSETGLPSEMTVATVVGGAMFGDNLSIISDTTIAAVRTQKTEMKDKFKTNFFIVLPAAIATIALLFFLSYGSSTGVSATSFEWITILPYIGVLAGALAGVNVLIVLFGGILLAGLIGVSSPSYTFIDLFNHISDGITGMSELILLTIIIGGIVSMIQYNGGIDFIRHVLTKRVRSKRGAEASIAGLVASTNLATANNTIAIITSGQLAKQIADDYNIDRRKSASLLDIFSCTVQGLIPYGAQLLAASQFSGLSPVVMLPYSFYPIFIAVMGIISIQFDFPKLKKK</sequence>
<protein>
    <submittedName>
        <fullName evidence="11">Sodium:proton antiporter</fullName>
    </submittedName>
</protein>
<organism evidence="11 12">
    <name type="scientific">Pontibacillus litoralis JSM 072002</name>
    <dbReference type="NCBI Taxonomy" id="1385512"/>
    <lineage>
        <taxon>Bacteria</taxon>
        <taxon>Bacillati</taxon>
        <taxon>Bacillota</taxon>
        <taxon>Bacilli</taxon>
        <taxon>Bacillales</taxon>
        <taxon>Bacillaceae</taxon>
        <taxon>Pontibacillus</taxon>
    </lineage>
</organism>
<feature type="transmembrane region" description="Helical" evidence="9">
    <location>
        <begin position="404"/>
        <end position="423"/>
    </location>
</feature>
<evidence type="ECO:0000256" key="1">
    <source>
        <dbReference type="ARBA" id="ARBA00004651"/>
    </source>
</evidence>
<dbReference type="Proteomes" id="UP000030401">
    <property type="component" value="Unassembled WGS sequence"/>
</dbReference>
<feature type="transmembrane region" description="Helical" evidence="9">
    <location>
        <begin position="35"/>
        <end position="52"/>
    </location>
</feature>
<dbReference type="InterPro" id="IPR052180">
    <property type="entry name" value="NhaC_Na-H+_Antiporter"/>
</dbReference>
<dbReference type="PANTHER" id="PTHR33451">
    <property type="entry name" value="MALATE-2H(+)/NA(+)-LACTATE ANTIPORTER"/>
    <property type="match status" value="1"/>
</dbReference>
<evidence type="ECO:0000256" key="7">
    <source>
        <dbReference type="ARBA" id="ARBA00023136"/>
    </source>
</evidence>
<comment type="caution">
    <text evidence="11">The sequence shown here is derived from an EMBL/GenBank/DDBJ whole genome shotgun (WGS) entry which is preliminary data.</text>
</comment>
<evidence type="ECO:0000256" key="2">
    <source>
        <dbReference type="ARBA" id="ARBA00022448"/>
    </source>
</evidence>
<feature type="transmembrane region" description="Helical" evidence="9">
    <location>
        <begin position="194"/>
        <end position="214"/>
    </location>
</feature>
<reference evidence="11 12" key="1">
    <citation type="submission" date="2013-08" db="EMBL/GenBank/DDBJ databases">
        <authorList>
            <person name="Huang J."/>
            <person name="Wang G."/>
        </authorList>
    </citation>
    <scope>NUCLEOTIDE SEQUENCE [LARGE SCALE GENOMIC DNA]</scope>
    <source>
        <strain evidence="11 12">JSM 072002</strain>
    </source>
</reference>
<keyword evidence="3" id="KW-0050">Antiport</keyword>
<evidence type="ECO:0000256" key="9">
    <source>
        <dbReference type="SAM" id="Phobius"/>
    </source>
</evidence>
<dbReference type="AlphaFoldDB" id="A0A0A5G1W9"/>
<feature type="transmembrane region" description="Helical" evidence="9">
    <location>
        <begin position="234"/>
        <end position="262"/>
    </location>
</feature>
<dbReference type="PANTHER" id="PTHR33451:SF5">
    <property type="entry name" value="NA+_H+ ANTIPORTER"/>
    <property type="match status" value="1"/>
</dbReference>
<evidence type="ECO:0000256" key="5">
    <source>
        <dbReference type="ARBA" id="ARBA00022692"/>
    </source>
</evidence>